<comment type="caution">
    <text evidence="1">The sequence shown here is derived from an EMBL/GenBank/DDBJ whole genome shotgun (WGS) entry which is preliminary data.</text>
</comment>
<gene>
    <name evidence="1" type="ORF">HJG63_016642</name>
</gene>
<dbReference type="PANTHER" id="PTHR46583:SF1">
    <property type="entry name" value="REGULATOR OF G-PROTEIN SIGNALING 22"/>
    <property type="match status" value="1"/>
</dbReference>
<dbReference type="Proteomes" id="UP000593571">
    <property type="component" value="Unassembled WGS sequence"/>
</dbReference>
<dbReference type="GO" id="GO:0005634">
    <property type="term" value="C:nucleus"/>
    <property type="evidence" value="ECO:0007669"/>
    <property type="project" value="TreeGrafter"/>
</dbReference>
<protein>
    <submittedName>
        <fullName evidence="1">Regulator of G protein signaling 22</fullName>
    </submittedName>
</protein>
<evidence type="ECO:0000313" key="2">
    <source>
        <dbReference type="Proteomes" id="UP000593571"/>
    </source>
</evidence>
<reference evidence="1 2" key="1">
    <citation type="journal article" date="2020" name="Nature">
        <title>Six reference-quality genomes reveal evolution of bat adaptations.</title>
        <authorList>
            <person name="Jebb D."/>
            <person name="Huang Z."/>
            <person name="Pippel M."/>
            <person name="Hughes G.M."/>
            <person name="Lavrichenko K."/>
            <person name="Devanna P."/>
            <person name="Winkler S."/>
            <person name="Jermiin L.S."/>
            <person name="Skirmuntt E.C."/>
            <person name="Katzourakis A."/>
            <person name="Burkitt-Gray L."/>
            <person name="Ray D.A."/>
            <person name="Sullivan K.A.M."/>
            <person name="Roscito J.G."/>
            <person name="Kirilenko B.M."/>
            <person name="Davalos L.M."/>
            <person name="Corthals A.P."/>
            <person name="Power M.L."/>
            <person name="Jones G."/>
            <person name="Ransome R.D."/>
            <person name="Dechmann D.K.N."/>
            <person name="Locatelli A.G."/>
            <person name="Puechmaille S.J."/>
            <person name="Fedrigo O."/>
            <person name="Jarvis E.D."/>
            <person name="Hiller M."/>
            <person name="Vernes S.C."/>
            <person name="Myers E.W."/>
            <person name="Teeling E.C."/>
        </authorList>
    </citation>
    <scope>NUCLEOTIDE SEQUENCE [LARGE SCALE GENOMIC DNA]</scope>
    <source>
        <strain evidence="1">MRouAeg1</strain>
        <tissue evidence="1">Muscle</tissue>
    </source>
</reference>
<proteinExistence type="predicted"/>
<evidence type="ECO:0000313" key="1">
    <source>
        <dbReference type="EMBL" id="KAF6405568.1"/>
    </source>
</evidence>
<sequence length="120" mass="14097">MNAASENETINVNYNIMCLSREQGIRWIKKERLPAFLESDCYFEYRLAKLVSQVRWSESGMNVTISTDFSPWVLRKPPTPPPPVIEDDDVIIMKKFYISLGEVKILMFLHAWHFNKTSHF</sequence>
<dbReference type="AlphaFoldDB" id="A0A7J8C3Z7"/>
<dbReference type="InterPro" id="IPR042651">
    <property type="entry name" value="Rgs22"/>
</dbReference>
<organism evidence="1 2">
    <name type="scientific">Rousettus aegyptiacus</name>
    <name type="common">Egyptian fruit bat</name>
    <name type="synonym">Pteropus aegyptiacus</name>
    <dbReference type="NCBI Taxonomy" id="9407"/>
    <lineage>
        <taxon>Eukaryota</taxon>
        <taxon>Metazoa</taxon>
        <taxon>Chordata</taxon>
        <taxon>Craniata</taxon>
        <taxon>Vertebrata</taxon>
        <taxon>Euteleostomi</taxon>
        <taxon>Mammalia</taxon>
        <taxon>Eutheria</taxon>
        <taxon>Laurasiatheria</taxon>
        <taxon>Chiroptera</taxon>
        <taxon>Yinpterochiroptera</taxon>
        <taxon>Pteropodoidea</taxon>
        <taxon>Pteropodidae</taxon>
        <taxon>Rousettinae</taxon>
        <taxon>Rousettus</taxon>
    </lineage>
</organism>
<dbReference type="EMBL" id="JACASE010000015">
    <property type="protein sequence ID" value="KAF6405568.1"/>
    <property type="molecule type" value="Genomic_DNA"/>
</dbReference>
<dbReference type="GO" id="GO:0001965">
    <property type="term" value="F:G-protein alpha-subunit binding"/>
    <property type="evidence" value="ECO:0007669"/>
    <property type="project" value="InterPro"/>
</dbReference>
<keyword evidence="2" id="KW-1185">Reference proteome</keyword>
<name>A0A7J8C3Z7_ROUAE</name>
<dbReference type="GO" id="GO:0005737">
    <property type="term" value="C:cytoplasm"/>
    <property type="evidence" value="ECO:0007669"/>
    <property type="project" value="TreeGrafter"/>
</dbReference>
<dbReference type="PANTHER" id="PTHR46583">
    <property type="entry name" value="REGULATOR OF G-PROTEIN SIGNALING 22"/>
    <property type="match status" value="1"/>
</dbReference>
<accession>A0A7J8C3Z7</accession>
<dbReference type="GO" id="GO:0009966">
    <property type="term" value="P:regulation of signal transduction"/>
    <property type="evidence" value="ECO:0007669"/>
    <property type="project" value="InterPro"/>
</dbReference>